<reference evidence="1 2" key="1">
    <citation type="submission" date="2016-01" db="EMBL/GenBank/DDBJ databases">
        <title>Draft Genome Sequences of Seven Thermophilic Sporeformers Isolated from Foods.</title>
        <authorList>
            <person name="Berendsen E.M."/>
            <person name="Wells-Bennik M.H."/>
            <person name="Krawcyk A.O."/>
            <person name="De Jong A."/>
            <person name="Holsappel S."/>
            <person name="Eijlander R.T."/>
            <person name="Kuipers O.P."/>
        </authorList>
    </citation>
    <scope>NUCLEOTIDE SEQUENCE [LARGE SCALE GENOMIC DNA]</scope>
    <source>
        <strain evidence="1 2">B4135</strain>
    </source>
</reference>
<proteinExistence type="predicted"/>
<evidence type="ECO:0000313" key="1">
    <source>
        <dbReference type="EMBL" id="KYD17495.1"/>
    </source>
</evidence>
<accession>A0A150LZ16</accession>
<dbReference type="EMBL" id="LQYT01000056">
    <property type="protein sequence ID" value="KYD17495.1"/>
    <property type="molecule type" value="Genomic_DNA"/>
</dbReference>
<protein>
    <submittedName>
        <fullName evidence="1">Uncharacterized protein</fullName>
    </submittedName>
</protein>
<dbReference type="STRING" id="301148.B4135_2517"/>
<sequence>MIGKKSIVHKKTSLKPERSLRKKVKKNYKVLTNLYSPKLPRVSHNHRIPENF</sequence>
<comment type="caution">
    <text evidence="1">The sequence shown here is derived from an EMBL/GenBank/DDBJ whole genome shotgun (WGS) entry which is preliminary data.</text>
</comment>
<organism evidence="1 2">
    <name type="scientific">Caldibacillus debilis</name>
    <dbReference type="NCBI Taxonomy" id="301148"/>
    <lineage>
        <taxon>Bacteria</taxon>
        <taxon>Bacillati</taxon>
        <taxon>Bacillota</taxon>
        <taxon>Bacilli</taxon>
        <taxon>Bacillales</taxon>
        <taxon>Bacillaceae</taxon>
        <taxon>Caldibacillus</taxon>
    </lineage>
</organism>
<evidence type="ECO:0000313" key="2">
    <source>
        <dbReference type="Proteomes" id="UP000075683"/>
    </source>
</evidence>
<name>A0A150LZ16_9BACI</name>
<dbReference type="Proteomes" id="UP000075683">
    <property type="component" value="Unassembled WGS sequence"/>
</dbReference>
<gene>
    <name evidence="1" type="ORF">B4135_2517</name>
</gene>
<dbReference type="AlphaFoldDB" id="A0A150LZ16"/>